<name>J6F5R8_TRIAS</name>
<dbReference type="CDD" id="cd03275">
    <property type="entry name" value="ABC_SMC1_euk"/>
    <property type="match status" value="1"/>
</dbReference>
<comment type="similarity">
    <text evidence="3">Belongs to the SMC family. SMC1 subfamily.</text>
</comment>
<dbReference type="GO" id="GO:0051301">
    <property type="term" value="P:cell division"/>
    <property type="evidence" value="ECO:0007669"/>
    <property type="project" value="UniProtKB-KW"/>
</dbReference>
<dbReference type="PANTHER" id="PTHR18937:SF12">
    <property type="entry name" value="STRUCTURAL MAINTENANCE OF CHROMOSOMES PROTEIN"/>
    <property type="match status" value="1"/>
</dbReference>
<dbReference type="InterPro" id="IPR027417">
    <property type="entry name" value="P-loop_NTPase"/>
</dbReference>
<dbReference type="InterPro" id="IPR028468">
    <property type="entry name" value="Smc1_ABC"/>
</dbReference>
<dbReference type="GO" id="GO:0005634">
    <property type="term" value="C:nucleus"/>
    <property type="evidence" value="ECO:0007669"/>
    <property type="project" value="UniProtKB-SubCell"/>
</dbReference>
<evidence type="ECO:0000313" key="14">
    <source>
        <dbReference type="EMBL" id="EJT50632.1"/>
    </source>
</evidence>
<dbReference type="SUPFAM" id="SSF75553">
    <property type="entry name" value="Smc hinge domain"/>
    <property type="match status" value="1"/>
</dbReference>
<dbReference type="GO" id="GO:0003677">
    <property type="term" value="F:DNA binding"/>
    <property type="evidence" value="ECO:0007669"/>
    <property type="project" value="TreeGrafter"/>
</dbReference>
<dbReference type="AlphaFoldDB" id="J6F5R8"/>
<dbReference type="InterPro" id="IPR003395">
    <property type="entry name" value="RecF/RecN/SMC_N"/>
</dbReference>
<dbReference type="GO" id="GO:0008278">
    <property type="term" value="C:cohesin complex"/>
    <property type="evidence" value="ECO:0007669"/>
    <property type="project" value="InterPro"/>
</dbReference>
<reference evidence="14 15" key="1">
    <citation type="journal article" date="2012" name="Eukaryot. Cell">
        <title>Draft genome sequence of CBS 2479, the standard type strain of Trichosporon asahii.</title>
        <authorList>
            <person name="Yang R.Y."/>
            <person name="Li H.T."/>
            <person name="Zhu H."/>
            <person name="Zhou G.P."/>
            <person name="Wang M."/>
            <person name="Wang L."/>
        </authorList>
    </citation>
    <scope>NUCLEOTIDE SEQUENCE [LARGE SCALE GENOMIC DNA]</scope>
    <source>
        <strain evidence="15">ATCC 90039 / CBS 2479 / JCM 2466 / KCTC 7840 / NCYC 2677 / UAMH 7654</strain>
    </source>
</reference>
<keyword evidence="4" id="KW-0158">Chromosome</keyword>
<evidence type="ECO:0000256" key="2">
    <source>
        <dbReference type="ARBA" id="ARBA00004286"/>
    </source>
</evidence>
<comment type="caution">
    <text evidence="14">The sequence shown here is derived from an EMBL/GenBank/DDBJ whole genome shotgun (WGS) entry which is preliminary data.</text>
</comment>
<feature type="coiled-coil region" evidence="11">
    <location>
        <begin position="248"/>
        <end position="308"/>
    </location>
</feature>
<dbReference type="PANTHER" id="PTHR18937">
    <property type="entry name" value="STRUCTURAL MAINTENANCE OF CHROMOSOMES SMC FAMILY MEMBER"/>
    <property type="match status" value="1"/>
</dbReference>
<evidence type="ECO:0000256" key="4">
    <source>
        <dbReference type="ARBA" id="ARBA00022454"/>
    </source>
</evidence>
<evidence type="ECO:0000256" key="10">
    <source>
        <dbReference type="PIRNR" id="PIRNR005719"/>
    </source>
</evidence>
<keyword evidence="6" id="KW-0498">Mitosis</keyword>
<keyword evidence="7 11" id="KW-0175">Coiled coil</keyword>
<evidence type="ECO:0000256" key="11">
    <source>
        <dbReference type="SAM" id="Coils"/>
    </source>
</evidence>
<dbReference type="InterPro" id="IPR024704">
    <property type="entry name" value="SMC"/>
</dbReference>
<dbReference type="GeneID" id="25991696"/>
<keyword evidence="9" id="KW-0131">Cell cycle</keyword>
<dbReference type="GO" id="GO:0005524">
    <property type="term" value="F:ATP binding"/>
    <property type="evidence" value="ECO:0007669"/>
    <property type="project" value="InterPro"/>
</dbReference>
<feature type="coiled-coil region" evidence="11">
    <location>
        <begin position="817"/>
        <end position="914"/>
    </location>
</feature>
<dbReference type="Proteomes" id="UP000002748">
    <property type="component" value="Unassembled WGS sequence"/>
</dbReference>
<accession>J6F5R8</accession>
<comment type="subcellular location">
    <subcellularLocation>
        <location evidence="2">Chromosome</location>
    </subcellularLocation>
    <subcellularLocation>
        <location evidence="1 10">Nucleus</location>
    </subcellularLocation>
</comment>
<sequence length="1202" mass="135713">MPLRRLELHNFKSYRGHVNIDFGVAPFTCIIGPNGSGKSNLMDAISFVLGVKSAQLRSTQLKDLVYRGRKAAEGVPELMGLDADAPESQNLSQNGNTDGRTASVAAIYEDAVGKEWTFKRTISTSGASTYYLQGKPVTYVIYNTQLEKFNILVKAKNFLVFQGDVEGVASQDAKALSKLIDRISGSLELAPQYEAAKLAQEKAAEAANANHAKKRSMLTEVKHFKDQKAEVDQWEQLRAAKRHLMWKLYHLTQEINEAKEEVEKRSEQLNDLNGEVRENELKEARKHQAETMIKVKKQEANVKKAERAVEEKQPDLVTLETQIAHSEKKGRNTQAIFEQVERDHKRQADELETLEAGRAQINERMEEAKERQRQRNVKAGKALSADDLAERSEANVTATTERQQLETLRREQKSLRDAIASIDDRLTQAERKRSKLKDELDTLSEREGTMSDKVKSLEAEKKRIKAQIDNAQAERERISLQETEINDRLQEALNKLLQAGVDRRESEREAKMKETLASLRRVFPGVHGRVIDLCKPTAGKYDTAVQTVLGRNIDAVVVDQEKVAIDCIEYMRQQRFGQATFIPIDTIQVKAVPEKLRTIDRRARLAIDCLEFDPAVERAMQYVCGSALICDTTEVAKTVCYEKRQEVKCVTLDGTVFHKSGLITGGRGHATRKFSDRDVDGLKATKDKLVAKLHELNASKPKEKADESLIQDLARLGAELTEAKDDFQATQLRIKGLKKEISAVDQDIKMMTPEKKKRESALTAAEAQSAQLASVVESEDDKIFGAFCQRIGVANIREYEDVQLKVAQEENEVLQSIEFQAAQVKATEERLAQLQSISSRELRNAERLRENKEELENEIEELQAEIEKQREKLEKYNTKHEKASAEVEEARDAARQAQRRLDKMLKEISSYNDGIARCGSDRHAIYRKCRLEDIDLPLESGSLSNVPIAIDDDSLSPAKVNDYGIELDFTILEEDDKENSADDHGQELEAQINKMKVDIERVTPNMKAVSRLEEVENELRDAETEADEARQESKRAREEFLDLKKRRCNLFNKAFTHMSKCIDQIYKDLTKNSVVPQGGMAFLSLEDAEEPYLAGVKYNTMPPGKRFVEIEQLSGGEKTMAALALLFHPAPFFVLDEVDAALDPTNVSKLARFVREQSEKGVQFIIISLKSTLYEHADGLVGVYREQVMNSSQTLSLDLAKA</sequence>
<dbReference type="Gene3D" id="3.40.50.300">
    <property type="entry name" value="P-loop containing nucleotide triphosphate hydrolases"/>
    <property type="match status" value="2"/>
</dbReference>
<feature type="region of interest" description="Disordered" evidence="12">
    <location>
        <begin position="365"/>
        <end position="409"/>
    </location>
</feature>
<feature type="coiled-coil region" evidence="11">
    <location>
        <begin position="679"/>
        <end position="740"/>
    </location>
</feature>
<evidence type="ECO:0000256" key="7">
    <source>
        <dbReference type="ARBA" id="ARBA00023054"/>
    </source>
</evidence>
<keyword evidence="5" id="KW-0132">Cell division</keyword>
<dbReference type="InterPro" id="IPR036277">
    <property type="entry name" value="SMC_hinge_sf"/>
</dbReference>
<dbReference type="InterPro" id="IPR010935">
    <property type="entry name" value="SMC_hinge"/>
</dbReference>
<evidence type="ECO:0000256" key="3">
    <source>
        <dbReference type="ARBA" id="ARBA00005597"/>
    </source>
</evidence>
<dbReference type="Pfam" id="PF06470">
    <property type="entry name" value="SMC_hinge"/>
    <property type="match status" value="1"/>
</dbReference>
<evidence type="ECO:0000259" key="13">
    <source>
        <dbReference type="SMART" id="SM00968"/>
    </source>
</evidence>
<dbReference type="SUPFAM" id="SSF52540">
    <property type="entry name" value="P-loop containing nucleoside triphosphate hydrolases"/>
    <property type="match status" value="1"/>
</dbReference>
<dbReference type="GO" id="GO:0007062">
    <property type="term" value="P:sister chromatid cohesion"/>
    <property type="evidence" value="ECO:0007669"/>
    <property type="project" value="InterPro"/>
</dbReference>
<dbReference type="GO" id="GO:0016887">
    <property type="term" value="F:ATP hydrolysis activity"/>
    <property type="evidence" value="ECO:0007669"/>
    <property type="project" value="InterPro"/>
</dbReference>
<feature type="domain" description="SMC hinge" evidence="13">
    <location>
        <begin position="524"/>
        <end position="640"/>
    </location>
</feature>
<organism evidence="14 15">
    <name type="scientific">Trichosporon asahii var. asahii (strain ATCC 90039 / CBS 2479 / JCM 2466 / KCTC 7840 / NBRC 103889/ NCYC 2677 / UAMH 7654)</name>
    <name type="common">Yeast</name>
    <dbReference type="NCBI Taxonomy" id="1186058"/>
    <lineage>
        <taxon>Eukaryota</taxon>
        <taxon>Fungi</taxon>
        <taxon>Dikarya</taxon>
        <taxon>Basidiomycota</taxon>
        <taxon>Agaricomycotina</taxon>
        <taxon>Tremellomycetes</taxon>
        <taxon>Trichosporonales</taxon>
        <taxon>Trichosporonaceae</taxon>
        <taxon>Trichosporon</taxon>
    </lineage>
</organism>
<dbReference type="Pfam" id="PF02463">
    <property type="entry name" value="SMC_N"/>
    <property type="match status" value="1"/>
</dbReference>
<dbReference type="HOGENOM" id="CLU_001042_0_1_1"/>
<dbReference type="OrthoDB" id="5575062at2759"/>
<dbReference type="EMBL" id="ALBS01000096">
    <property type="protein sequence ID" value="EJT50632.1"/>
    <property type="molecule type" value="Genomic_DNA"/>
</dbReference>
<feature type="coiled-coil region" evidence="11">
    <location>
        <begin position="1005"/>
        <end position="1046"/>
    </location>
</feature>
<dbReference type="SMART" id="SM00968">
    <property type="entry name" value="SMC_hinge"/>
    <property type="match status" value="1"/>
</dbReference>
<dbReference type="Gene3D" id="3.30.70.1620">
    <property type="match status" value="1"/>
</dbReference>
<protein>
    <recommendedName>
        <fullName evidence="10">Structural maintenance of chromosomes protein</fullName>
    </recommendedName>
</protein>
<evidence type="ECO:0000256" key="1">
    <source>
        <dbReference type="ARBA" id="ARBA00004123"/>
    </source>
</evidence>
<keyword evidence="8 10" id="KW-0539">Nucleus</keyword>
<evidence type="ECO:0000256" key="8">
    <source>
        <dbReference type="ARBA" id="ARBA00023242"/>
    </source>
</evidence>
<evidence type="ECO:0000256" key="9">
    <source>
        <dbReference type="ARBA" id="ARBA00023306"/>
    </source>
</evidence>
<gene>
    <name evidence="14" type="ORF">A1Q1_08184</name>
</gene>
<evidence type="ECO:0000256" key="6">
    <source>
        <dbReference type="ARBA" id="ARBA00022776"/>
    </source>
</evidence>
<dbReference type="KEGG" id="tasa:A1Q1_08184"/>
<dbReference type="Gene3D" id="1.20.1060.20">
    <property type="match status" value="1"/>
</dbReference>
<dbReference type="VEuPathDB" id="FungiDB:A1Q1_08184"/>
<proteinExistence type="inferred from homology"/>
<dbReference type="RefSeq" id="XP_014181806.1">
    <property type="nucleotide sequence ID" value="XM_014326331.1"/>
</dbReference>
<evidence type="ECO:0000256" key="12">
    <source>
        <dbReference type="SAM" id="MobiDB-lite"/>
    </source>
</evidence>
<evidence type="ECO:0000256" key="5">
    <source>
        <dbReference type="ARBA" id="ARBA00022618"/>
    </source>
</evidence>
<evidence type="ECO:0000313" key="15">
    <source>
        <dbReference type="Proteomes" id="UP000002748"/>
    </source>
</evidence>
<dbReference type="PIRSF" id="PIRSF005719">
    <property type="entry name" value="SMC"/>
    <property type="match status" value="1"/>
</dbReference>